<gene>
    <name evidence="9" type="ORF">QJS04_geneDACA022023</name>
</gene>
<dbReference type="InterPro" id="IPR044246">
    <property type="entry name" value="ZFP3-like"/>
</dbReference>
<dbReference type="InterPro" id="IPR036397">
    <property type="entry name" value="RNaseH_sf"/>
</dbReference>
<comment type="subcellular location">
    <subcellularLocation>
        <location evidence="1">Nucleus</location>
    </subcellularLocation>
</comment>
<dbReference type="InterPro" id="IPR002156">
    <property type="entry name" value="RNaseH_domain"/>
</dbReference>
<keyword evidence="5" id="KW-0539">Nucleus</keyword>
<dbReference type="InterPro" id="IPR013087">
    <property type="entry name" value="Znf_C2H2_type"/>
</dbReference>
<protein>
    <submittedName>
        <fullName evidence="9">Zinc finger protein KNUCKLES</fullName>
    </submittedName>
</protein>
<evidence type="ECO:0000256" key="5">
    <source>
        <dbReference type="ARBA" id="ARBA00023242"/>
    </source>
</evidence>
<evidence type="ECO:0000256" key="3">
    <source>
        <dbReference type="ARBA" id="ARBA00022771"/>
    </source>
</evidence>
<reference evidence="9" key="2">
    <citation type="submission" date="2023-06" db="EMBL/GenBank/DDBJ databases">
        <authorList>
            <person name="Ma L."/>
            <person name="Liu K.-W."/>
            <person name="Li Z."/>
            <person name="Hsiao Y.-Y."/>
            <person name="Qi Y."/>
            <person name="Fu T."/>
            <person name="Tang G."/>
            <person name="Zhang D."/>
            <person name="Sun W.-H."/>
            <person name="Liu D.-K."/>
            <person name="Li Y."/>
            <person name="Chen G.-Z."/>
            <person name="Liu X.-D."/>
            <person name="Liao X.-Y."/>
            <person name="Jiang Y.-T."/>
            <person name="Yu X."/>
            <person name="Hao Y."/>
            <person name="Huang J."/>
            <person name="Zhao X.-W."/>
            <person name="Ke S."/>
            <person name="Chen Y.-Y."/>
            <person name="Wu W.-L."/>
            <person name="Hsu J.-L."/>
            <person name="Lin Y.-F."/>
            <person name="Huang M.-D."/>
            <person name="Li C.-Y."/>
            <person name="Huang L."/>
            <person name="Wang Z.-W."/>
            <person name="Zhao X."/>
            <person name="Zhong W.-Y."/>
            <person name="Peng D.-H."/>
            <person name="Ahmad S."/>
            <person name="Lan S."/>
            <person name="Zhang J.-S."/>
            <person name="Tsai W.-C."/>
            <person name="Van De Peer Y."/>
            <person name="Liu Z.-J."/>
        </authorList>
    </citation>
    <scope>NUCLEOTIDE SEQUENCE</scope>
    <source>
        <strain evidence="9">SCP</strain>
        <tissue evidence="9">Leaves</tissue>
    </source>
</reference>
<evidence type="ECO:0000256" key="7">
    <source>
        <dbReference type="SAM" id="MobiDB-lite"/>
    </source>
</evidence>
<proteinExistence type="predicted"/>
<dbReference type="PANTHER" id="PTHR47287">
    <property type="entry name" value="C2H2 AND C2HC ZINC FINGERS SUPERFAMILY PROTEIN"/>
    <property type="match status" value="1"/>
</dbReference>
<feature type="domain" description="C2H2-type" evidence="8">
    <location>
        <begin position="215"/>
        <end position="242"/>
    </location>
</feature>
<organism evidence="9 10">
    <name type="scientific">Acorus gramineus</name>
    <name type="common">Dwarf sweet flag</name>
    <dbReference type="NCBI Taxonomy" id="55184"/>
    <lineage>
        <taxon>Eukaryota</taxon>
        <taxon>Viridiplantae</taxon>
        <taxon>Streptophyta</taxon>
        <taxon>Embryophyta</taxon>
        <taxon>Tracheophyta</taxon>
        <taxon>Spermatophyta</taxon>
        <taxon>Magnoliopsida</taxon>
        <taxon>Liliopsida</taxon>
        <taxon>Acoraceae</taxon>
        <taxon>Acorus</taxon>
    </lineage>
</organism>
<dbReference type="GO" id="GO:0009788">
    <property type="term" value="P:negative regulation of abscisic acid-activated signaling pathway"/>
    <property type="evidence" value="ECO:0007669"/>
    <property type="project" value="InterPro"/>
</dbReference>
<keyword evidence="10" id="KW-1185">Reference proteome</keyword>
<dbReference type="InterPro" id="IPR012337">
    <property type="entry name" value="RNaseH-like_sf"/>
</dbReference>
<dbReference type="GO" id="GO:0003676">
    <property type="term" value="F:nucleic acid binding"/>
    <property type="evidence" value="ECO:0007669"/>
    <property type="project" value="InterPro"/>
</dbReference>
<evidence type="ECO:0000256" key="6">
    <source>
        <dbReference type="PROSITE-ProRule" id="PRU00042"/>
    </source>
</evidence>
<keyword evidence="3 6" id="KW-0863">Zinc-finger</keyword>
<evidence type="ECO:0000256" key="2">
    <source>
        <dbReference type="ARBA" id="ARBA00022723"/>
    </source>
</evidence>
<dbReference type="GO" id="GO:0008270">
    <property type="term" value="F:zinc ion binding"/>
    <property type="evidence" value="ECO:0007669"/>
    <property type="project" value="UniProtKB-KW"/>
</dbReference>
<dbReference type="GO" id="GO:0005634">
    <property type="term" value="C:nucleus"/>
    <property type="evidence" value="ECO:0007669"/>
    <property type="project" value="UniProtKB-SubCell"/>
</dbReference>
<dbReference type="Gene3D" id="3.30.420.10">
    <property type="entry name" value="Ribonuclease H-like superfamily/Ribonuclease H"/>
    <property type="match status" value="1"/>
</dbReference>
<comment type="caution">
    <text evidence="9">The sequence shown here is derived from an EMBL/GenBank/DDBJ whole genome shotgun (WGS) entry which is preliminary data.</text>
</comment>
<dbReference type="PANTHER" id="PTHR47287:SF15">
    <property type="entry name" value="ZINC FINGER PROTEIN 3-LIKE"/>
    <property type="match status" value="1"/>
</dbReference>
<dbReference type="Proteomes" id="UP001179952">
    <property type="component" value="Unassembled WGS sequence"/>
</dbReference>
<dbReference type="AlphaFoldDB" id="A0AAV9A3N0"/>
<evidence type="ECO:0000256" key="4">
    <source>
        <dbReference type="ARBA" id="ARBA00022833"/>
    </source>
</evidence>
<evidence type="ECO:0000313" key="9">
    <source>
        <dbReference type="EMBL" id="KAK1258730.1"/>
    </source>
</evidence>
<dbReference type="PROSITE" id="PS00028">
    <property type="entry name" value="ZINC_FINGER_C2H2_1"/>
    <property type="match status" value="1"/>
</dbReference>
<keyword evidence="4" id="KW-0862">Zinc</keyword>
<evidence type="ECO:0000256" key="1">
    <source>
        <dbReference type="ARBA" id="ARBA00004123"/>
    </source>
</evidence>
<evidence type="ECO:0000313" key="10">
    <source>
        <dbReference type="Proteomes" id="UP001179952"/>
    </source>
</evidence>
<dbReference type="SUPFAM" id="SSF53098">
    <property type="entry name" value="Ribonuclease H-like"/>
    <property type="match status" value="1"/>
</dbReference>
<sequence>MVNLNIQIGEQQHSSITVKWSAPSPAWHKLNTDGSPKEDRWTQTLATGQQYEDYIVGFAGKSALELQGIVHGVRLVVDKGIKNLWIEADSTTALAWMNGKWMIPWTALRLLRKLKNLLNNLDTSAHVHRSTMGEEIIDPSLLWQDIREILTIIFEKSLSISSPPLHLPPENIFARISVAFHVDVGDNVRFEPLLRPPPSEPTLEDTRTTEAMTTFACLYCSRWFFTSQAFKGHQNAHKKKRATARRSFPSETSVIAATASPPSTTASIIADASPPLPRLSRLLRTNLLPWMRVAQHRYPIGYVYDYVRAGGGASGVRVIGVPSGPRGPQPLPPLVEGGLSPQPWSG</sequence>
<dbReference type="SUPFAM" id="SSF57667">
    <property type="entry name" value="beta-beta-alpha zinc fingers"/>
    <property type="match status" value="1"/>
</dbReference>
<accession>A0AAV9A3N0</accession>
<dbReference type="PROSITE" id="PS50157">
    <property type="entry name" value="ZINC_FINGER_C2H2_2"/>
    <property type="match status" value="1"/>
</dbReference>
<reference evidence="9" key="1">
    <citation type="journal article" date="2023" name="Nat. Commun.">
        <title>Diploid and tetraploid genomes of Acorus and the evolution of monocots.</title>
        <authorList>
            <person name="Ma L."/>
            <person name="Liu K.W."/>
            <person name="Li Z."/>
            <person name="Hsiao Y.Y."/>
            <person name="Qi Y."/>
            <person name="Fu T."/>
            <person name="Tang G.D."/>
            <person name="Zhang D."/>
            <person name="Sun W.H."/>
            <person name="Liu D.K."/>
            <person name="Li Y."/>
            <person name="Chen G.Z."/>
            <person name="Liu X.D."/>
            <person name="Liao X.Y."/>
            <person name="Jiang Y.T."/>
            <person name="Yu X."/>
            <person name="Hao Y."/>
            <person name="Huang J."/>
            <person name="Zhao X.W."/>
            <person name="Ke S."/>
            <person name="Chen Y.Y."/>
            <person name="Wu W.L."/>
            <person name="Hsu J.L."/>
            <person name="Lin Y.F."/>
            <person name="Huang M.D."/>
            <person name="Li C.Y."/>
            <person name="Huang L."/>
            <person name="Wang Z.W."/>
            <person name="Zhao X."/>
            <person name="Zhong W.Y."/>
            <person name="Peng D.H."/>
            <person name="Ahmad S."/>
            <person name="Lan S."/>
            <person name="Zhang J.S."/>
            <person name="Tsai W.C."/>
            <person name="Van de Peer Y."/>
            <person name="Liu Z.J."/>
        </authorList>
    </citation>
    <scope>NUCLEOTIDE SEQUENCE</scope>
    <source>
        <strain evidence="9">SCP</strain>
    </source>
</reference>
<feature type="region of interest" description="Disordered" evidence="7">
    <location>
        <begin position="323"/>
        <end position="346"/>
    </location>
</feature>
<dbReference type="EMBL" id="JAUJYN010000013">
    <property type="protein sequence ID" value="KAK1258730.1"/>
    <property type="molecule type" value="Genomic_DNA"/>
</dbReference>
<dbReference type="GO" id="GO:0004523">
    <property type="term" value="F:RNA-DNA hybrid ribonuclease activity"/>
    <property type="evidence" value="ECO:0007669"/>
    <property type="project" value="InterPro"/>
</dbReference>
<evidence type="ECO:0000259" key="8">
    <source>
        <dbReference type="PROSITE" id="PS50157"/>
    </source>
</evidence>
<dbReference type="InterPro" id="IPR036236">
    <property type="entry name" value="Znf_C2H2_sf"/>
</dbReference>
<name>A0AAV9A3N0_ACOGR</name>
<keyword evidence="2" id="KW-0479">Metal-binding</keyword>
<dbReference type="Pfam" id="PF13456">
    <property type="entry name" value="RVT_3"/>
    <property type="match status" value="1"/>
</dbReference>